<sequence length="833" mass="94433">MSAPSASLALERIHRALQLPLYERCRELQFILEECSTKDLHAILPVLTENIFGFSNTQGWGLKSISLSWQPSDFKMLRHFLSPQGPMIRMVYRLLLENIYKFEFPLQCIPWPSRRLVDEGATPVLYINKLQFTNSGQPAEFLLLNAFEYFIFHLTYYLVNPQHQRINSYNWNNTNETLYIMLVEDYMNYFLPAEGNGLPPISALSMQQQLGTSNTPRTFFNNFHMSPFRAAGGSRDSSPFSLRSFISHSPQAKATPTGHMTNGEQQTELWRSETFLQIVTEVWLNQNSLDMMHRRPFSPTCVTANTPYSASISYRMHPEFSWSSYLRDPMMTGENFLPSQDHVKVVRMLVKYLHYFSGSGRPDITSPGHHCHVGSWSHFKKSAVNQIVQKKLYSFLKHAFLRWPLDYSFRLVLETWLSYIQPWRYQGAGGSPTHGKEGGGGDRTVNQQWQLFVTDNLLYFTVMFQAFLPRVFRTDLSCPRNAYMLFRVTKVFSQTNLNIMIQQAEGALCDASHSLRHGGYSPGYLGSPVAAGHAGTAAALRMQFSELEGHGFQYQPLFSPECSDMIQQLLDNIQQARAANEQAAVAYQKSQNQSWLTWLFSDNGYYDDFSPNEAKRTDVHLAHAAEHLCTMFNVENDSARHRRVAWGSSTVENAPSTPGRSGALYPDCIYGQQGAQLTPLGRHQLMNGLRRFDITFRGDPDLQPIRSFECAALVRQLHRLATSINSKYGLEIARLYESEEFSARVAKQFLLPPTSAATLHPGSPPPLQALPARLSMRYLGSYRSMGYAGVLALAAYVWGLGPVTYALLLVFLALCYGVVGAIVTRSVTRAKQQ</sequence>
<keyword evidence="5" id="KW-0175">Coiled coil</keyword>
<keyword evidence="4 6" id="KW-0472">Membrane</keyword>
<keyword evidence="7" id="KW-1185">Reference proteome</keyword>
<dbReference type="PANTHER" id="PTHR12988">
    <property type="entry name" value="SPHINGOMYELIN PHOSPHODIESTERASE 4"/>
    <property type="match status" value="1"/>
</dbReference>
<evidence type="ECO:0000256" key="5">
    <source>
        <dbReference type="SAM" id="Coils"/>
    </source>
</evidence>
<evidence type="ECO:0000256" key="3">
    <source>
        <dbReference type="ARBA" id="ARBA00022989"/>
    </source>
</evidence>
<gene>
    <name evidence="8" type="primary">LOC106808453</name>
</gene>
<feature type="coiled-coil region" evidence="5">
    <location>
        <begin position="566"/>
        <end position="593"/>
    </location>
</feature>
<evidence type="ECO:0000256" key="6">
    <source>
        <dbReference type="SAM" id="Phobius"/>
    </source>
</evidence>
<keyword evidence="2 6" id="KW-0812">Transmembrane</keyword>
<comment type="subcellular location">
    <subcellularLocation>
        <location evidence="1">Membrane</location>
        <topology evidence="1">Single-pass membrane protein</topology>
    </subcellularLocation>
</comment>
<dbReference type="GeneID" id="106808453"/>
<dbReference type="Pfam" id="PF14724">
    <property type="entry name" value="mit_SMPDase"/>
    <property type="match status" value="1"/>
</dbReference>
<dbReference type="RefSeq" id="XP_014666667.1">
    <property type="nucleotide sequence ID" value="XM_014811181.1"/>
</dbReference>
<organism evidence="7 8">
    <name type="scientific">Priapulus caudatus</name>
    <name type="common">Priapulid worm</name>
    <dbReference type="NCBI Taxonomy" id="37621"/>
    <lineage>
        <taxon>Eukaryota</taxon>
        <taxon>Metazoa</taxon>
        <taxon>Ecdysozoa</taxon>
        <taxon>Scalidophora</taxon>
        <taxon>Priapulida</taxon>
        <taxon>Priapulimorpha</taxon>
        <taxon>Priapulimorphida</taxon>
        <taxon>Priapulidae</taxon>
        <taxon>Priapulus</taxon>
    </lineage>
</organism>
<protein>
    <submittedName>
        <fullName evidence="8">Sphingomyelin phosphodiesterase 4-like isoform X1</fullName>
    </submittedName>
</protein>
<dbReference type="Proteomes" id="UP000695022">
    <property type="component" value="Unplaced"/>
</dbReference>
<keyword evidence="3 6" id="KW-1133">Transmembrane helix</keyword>
<dbReference type="PANTHER" id="PTHR12988:SF6">
    <property type="entry name" value="SPHINGOMYELIN PHOSPHODIESTERASE 4"/>
    <property type="match status" value="1"/>
</dbReference>
<accession>A0ABM1E396</accession>
<reference evidence="8" key="1">
    <citation type="submission" date="2025-08" db="UniProtKB">
        <authorList>
            <consortium name="RefSeq"/>
        </authorList>
    </citation>
    <scope>IDENTIFICATION</scope>
</reference>
<evidence type="ECO:0000313" key="7">
    <source>
        <dbReference type="Proteomes" id="UP000695022"/>
    </source>
</evidence>
<dbReference type="InterPro" id="IPR024129">
    <property type="entry name" value="Sphingomy_SMPD4"/>
</dbReference>
<feature type="transmembrane region" description="Helical" evidence="6">
    <location>
        <begin position="805"/>
        <end position="824"/>
    </location>
</feature>
<evidence type="ECO:0000313" key="8">
    <source>
        <dbReference type="RefSeq" id="XP_014666667.1"/>
    </source>
</evidence>
<name>A0ABM1E396_PRICU</name>
<evidence type="ECO:0000256" key="1">
    <source>
        <dbReference type="ARBA" id="ARBA00004167"/>
    </source>
</evidence>
<evidence type="ECO:0000256" key="2">
    <source>
        <dbReference type="ARBA" id="ARBA00022692"/>
    </source>
</evidence>
<proteinExistence type="predicted"/>
<evidence type="ECO:0000256" key="4">
    <source>
        <dbReference type="ARBA" id="ARBA00023136"/>
    </source>
</evidence>